<evidence type="ECO:0000256" key="2">
    <source>
        <dbReference type="ARBA" id="ARBA00009854"/>
    </source>
</evidence>
<feature type="transmembrane region" description="Helical" evidence="8">
    <location>
        <begin position="12"/>
        <end position="30"/>
    </location>
</feature>
<dbReference type="InterPro" id="IPR006512">
    <property type="entry name" value="YidE_YbjL"/>
</dbReference>
<dbReference type="PANTHER" id="PTHR30445">
    <property type="entry name" value="K(+)_H(+) ANTIPORTER SUBUNIT KHTT"/>
    <property type="match status" value="1"/>
</dbReference>
<evidence type="ECO:0000256" key="3">
    <source>
        <dbReference type="ARBA" id="ARBA00022448"/>
    </source>
</evidence>
<evidence type="ECO:0000256" key="6">
    <source>
        <dbReference type="ARBA" id="ARBA00022989"/>
    </source>
</evidence>
<reference evidence="10" key="1">
    <citation type="submission" date="2020-10" db="EMBL/GenBank/DDBJ databases">
        <authorList>
            <person name="Gilroy R."/>
        </authorList>
    </citation>
    <scope>NUCLEOTIDE SEQUENCE</scope>
    <source>
        <strain evidence="10">10669</strain>
    </source>
</reference>
<feature type="transmembrane region" description="Helical" evidence="8">
    <location>
        <begin position="526"/>
        <end position="547"/>
    </location>
</feature>
<dbReference type="GO" id="GO:0006813">
    <property type="term" value="P:potassium ion transport"/>
    <property type="evidence" value="ECO:0007669"/>
    <property type="project" value="InterPro"/>
</dbReference>
<keyword evidence="3" id="KW-0813">Transport</keyword>
<feature type="transmembrane region" description="Helical" evidence="8">
    <location>
        <begin position="407"/>
        <end position="427"/>
    </location>
</feature>
<dbReference type="PANTHER" id="PTHR30445:SF3">
    <property type="entry name" value="TRANSPORT PROTEIN YIDE-RELATED"/>
    <property type="match status" value="1"/>
</dbReference>
<keyword evidence="4" id="KW-1003">Cell membrane</keyword>
<evidence type="ECO:0000256" key="7">
    <source>
        <dbReference type="ARBA" id="ARBA00023136"/>
    </source>
</evidence>
<dbReference type="InterPro" id="IPR036721">
    <property type="entry name" value="RCK_C_sf"/>
</dbReference>
<evidence type="ECO:0000313" key="10">
    <source>
        <dbReference type="EMBL" id="HIV03870.1"/>
    </source>
</evidence>
<dbReference type="EMBL" id="DVOG01000049">
    <property type="protein sequence ID" value="HIV03870.1"/>
    <property type="molecule type" value="Genomic_DNA"/>
</dbReference>
<name>A0A9D1NIT2_9BACT</name>
<proteinExistence type="inferred from homology"/>
<evidence type="ECO:0000256" key="1">
    <source>
        <dbReference type="ARBA" id="ARBA00004651"/>
    </source>
</evidence>
<comment type="similarity">
    <text evidence="2">Belongs to the AAE transporter (TC 2.A.81) family.</text>
</comment>
<dbReference type="Pfam" id="PF06826">
    <property type="entry name" value="Asp-Al_Ex"/>
    <property type="match status" value="2"/>
</dbReference>
<dbReference type="SUPFAM" id="SSF116726">
    <property type="entry name" value="TrkA C-terminal domain-like"/>
    <property type="match status" value="2"/>
</dbReference>
<feature type="transmembrane region" description="Helical" evidence="8">
    <location>
        <begin position="473"/>
        <end position="491"/>
    </location>
</feature>
<dbReference type="Proteomes" id="UP000886812">
    <property type="component" value="Unassembled WGS sequence"/>
</dbReference>
<organism evidence="10 11">
    <name type="scientific">Candidatus Spyradosoma merdigallinarum</name>
    <dbReference type="NCBI Taxonomy" id="2840950"/>
    <lineage>
        <taxon>Bacteria</taxon>
        <taxon>Pseudomonadati</taxon>
        <taxon>Verrucomicrobiota</taxon>
        <taxon>Opitutia</taxon>
        <taxon>Opitutia incertae sedis</taxon>
        <taxon>Candidatus Spyradosoma</taxon>
    </lineage>
</organism>
<comment type="subcellular location">
    <subcellularLocation>
        <location evidence="1">Cell membrane</location>
        <topology evidence="1">Multi-pass membrane protein</topology>
    </subcellularLocation>
</comment>
<evidence type="ECO:0000259" key="9">
    <source>
        <dbReference type="PROSITE" id="PS51202"/>
    </source>
</evidence>
<protein>
    <submittedName>
        <fullName evidence="10">Transporter</fullName>
    </submittedName>
</protein>
<dbReference type="Pfam" id="PF02080">
    <property type="entry name" value="TrkA_C"/>
    <property type="match status" value="2"/>
</dbReference>
<feature type="transmembrane region" description="Helical" evidence="8">
    <location>
        <begin position="37"/>
        <end position="59"/>
    </location>
</feature>
<feature type="transmembrane region" description="Helical" evidence="8">
    <location>
        <begin position="559"/>
        <end position="584"/>
    </location>
</feature>
<feature type="transmembrane region" description="Helical" evidence="8">
    <location>
        <begin position="195"/>
        <end position="214"/>
    </location>
</feature>
<feature type="domain" description="RCK C-terminal" evidence="9">
    <location>
        <begin position="224"/>
        <end position="309"/>
    </location>
</feature>
<evidence type="ECO:0000256" key="5">
    <source>
        <dbReference type="ARBA" id="ARBA00022692"/>
    </source>
</evidence>
<sequence>MNWLTDLFMNDVDGVAHTVLMFALVIAIGIPLGRVKVFGVSLGVTLVLFVGILLGQLGFKINDHVLHFVKEFGLILFVFSIGLQVGPGFFASFKKGGMLMNGLAASVVLLGVLMTLLFHFITNIPMPTMVGVLSGAVTNTPGLGAAQQALAEIIRTNPEAKADLIAQAGGVPAGTSPDGVIEQLAGTLGQGYACAYPLGVVGIILSLLIVRAVFKISFDRETRALRATNPTSGDNSTAVTIDVQNPAVVGKTIAEVSKLAKCRFVISRLRRGNNPPVLPTGSTRIELGDRLLVISAKEDAGTIEAFFGKVVNWGVEDWDHIKSAIVRRRIIVTRESMNGRPLGRLDAYTSMGVAITRINRAGVVLIANPTLRLQIGDRVNVVGPEHAINEVEKMLGNELKRLDHPNLVSLFLGIAVGVLFGSIPFAVPGLSQPLKLGLAGGPLIVAILLGCWGYKSHLITYTPIAANLMIREIGILLFLASVGIGAGNGFLEAVLGGGYWWVLIGFCITLVPLLVVGFVARGVFKLNYYSILGLVAGATTDPPALAYANSVAQNEAPNVAYATVYPLTMFLRVLTAQLLILIFCA</sequence>
<feature type="transmembrane region" description="Helical" evidence="8">
    <location>
        <begin position="433"/>
        <end position="452"/>
    </location>
</feature>
<feature type="transmembrane region" description="Helical" evidence="8">
    <location>
        <begin position="71"/>
        <end position="91"/>
    </location>
</feature>
<dbReference type="InterPro" id="IPR050144">
    <property type="entry name" value="AAE_transporter"/>
</dbReference>
<gene>
    <name evidence="10" type="ORF">IAC75_01820</name>
</gene>
<evidence type="ECO:0000256" key="8">
    <source>
        <dbReference type="SAM" id="Phobius"/>
    </source>
</evidence>
<accession>A0A9D1NIT2</accession>
<dbReference type="GO" id="GO:0005886">
    <property type="term" value="C:plasma membrane"/>
    <property type="evidence" value="ECO:0007669"/>
    <property type="project" value="UniProtKB-SubCell"/>
</dbReference>
<dbReference type="AlphaFoldDB" id="A0A9D1NIT2"/>
<feature type="transmembrane region" description="Helical" evidence="8">
    <location>
        <begin position="497"/>
        <end position="519"/>
    </location>
</feature>
<evidence type="ECO:0000313" key="11">
    <source>
        <dbReference type="Proteomes" id="UP000886812"/>
    </source>
</evidence>
<comment type="caution">
    <text evidence="10">The sequence shown here is derived from an EMBL/GenBank/DDBJ whole genome shotgun (WGS) entry which is preliminary data.</text>
</comment>
<dbReference type="NCBIfam" id="TIGR01625">
    <property type="entry name" value="YidE_YbjL_dupl"/>
    <property type="match status" value="2"/>
</dbReference>
<evidence type="ECO:0000256" key="4">
    <source>
        <dbReference type="ARBA" id="ARBA00022475"/>
    </source>
</evidence>
<dbReference type="InterPro" id="IPR006037">
    <property type="entry name" value="RCK_C"/>
</dbReference>
<keyword evidence="7 8" id="KW-0472">Membrane</keyword>
<dbReference type="Gene3D" id="3.30.70.1450">
    <property type="entry name" value="Regulator of K+ conductance, C-terminal domain"/>
    <property type="match status" value="2"/>
</dbReference>
<feature type="domain" description="RCK C-terminal" evidence="9">
    <location>
        <begin position="315"/>
        <end position="397"/>
    </location>
</feature>
<dbReference type="GO" id="GO:0008324">
    <property type="term" value="F:monoatomic cation transmembrane transporter activity"/>
    <property type="evidence" value="ECO:0007669"/>
    <property type="project" value="InterPro"/>
</dbReference>
<dbReference type="NCBIfam" id="NF003007">
    <property type="entry name" value="PRK03818.1"/>
    <property type="match status" value="1"/>
</dbReference>
<dbReference type="PROSITE" id="PS51202">
    <property type="entry name" value="RCK_C"/>
    <property type="match status" value="2"/>
</dbReference>
<reference evidence="10" key="2">
    <citation type="journal article" date="2021" name="PeerJ">
        <title>Extensive microbial diversity within the chicken gut microbiome revealed by metagenomics and culture.</title>
        <authorList>
            <person name="Gilroy R."/>
            <person name="Ravi A."/>
            <person name="Getino M."/>
            <person name="Pursley I."/>
            <person name="Horton D.L."/>
            <person name="Alikhan N.F."/>
            <person name="Baker D."/>
            <person name="Gharbi K."/>
            <person name="Hall N."/>
            <person name="Watson M."/>
            <person name="Adriaenssens E.M."/>
            <person name="Foster-Nyarko E."/>
            <person name="Jarju S."/>
            <person name="Secka A."/>
            <person name="Antonio M."/>
            <person name="Oren A."/>
            <person name="Chaudhuri R.R."/>
            <person name="La Ragione R."/>
            <person name="Hildebrand F."/>
            <person name="Pallen M.J."/>
        </authorList>
    </citation>
    <scope>NUCLEOTIDE SEQUENCE</scope>
    <source>
        <strain evidence="10">10669</strain>
    </source>
</reference>
<feature type="transmembrane region" description="Helical" evidence="8">
    <location>
        <begin position="103"/>
        <end position="121"/>
    </location>
</feature>
<keyword evidence="6 8" id="KW-1133">Transmembrane helix</keyword>
<keyword evidence="5 8" id="KW-0812">Transmembrane</keyword>